<evidence type="ECO:0000313" key="8">
    <source>
        <dbReference type="Ensembl" id="ENSOABP00000061130.1"/>
    </source>
</evidence>
<evidence type="ECO:0000256" key="5">
    <source>
        <dbReference type="SAM" id="MobiDB-lite"/>
    </source>
</evidence>
<reference evidence="8" key="2">
    <citation type="submission" date="2025-08" db="UniProtKB">
        <authorList>
            <consortium name="Ensembl"/>
        </authorList>
    </citation>
    <scope>IDENTIFICATION</scope>
</reference>
<proteinExistence type="predicted"/>
<evidence type="ECO:0000256" key="2">
    <source>
        <dbReference type="ARBA" id="ARBA00022525"/>
    </source>
</evidence>
<organism evidence="8 9">
    <name type="scientific">Oreochromis aureus</name>
    <name type="common">Israeli tilapia</name>
    <name type="synonym">Chromis aureus</name>
    <dbReference type="NCBI Taxonomy" id="47969"/>
    <lineage>
        <taxon>Eukaryota</taxon>
        <taxon>Metazoa</taxon>
        <taxon>Chordata</taxon>
        <taxon>Craniata</taxon>
        <taxon>Vertebrata</taxon>
        <taxon>Euteleostomi</taxon>
        <taxon>Actinopterygii</taxon>
        <taxon>Neopterygii</taxon>
        <taxon>Teleostei</taxon>
        <taxon>Neoteleostei</taxon>
        <taxon>Acanthomorphata</taxon>
        <taxon>Ovalentaria</taxon>
        <taxon>Cichlomorphae</taxon>
        <taxon>Cichliformes</taxon>
        <taxon>Cichlidae</taxon>
        <taxon>African cichlids</taxon>
        <taxon>Pseudocrenilabrinae</taxon>
        <taxon>Oreochromini</taxon>
        <taxon>Oreochromis</taxon>
    </lineage>
</organism>
<protein>
    <recommendedName>
        <fullName evidence="10">VWFC domain-containing protein</fullName>
    </recommendedName>
</protein>
<evidence type="ECO:0000259" key="7">
    <source>
        <dbReference type="Pfam" id="PF25962"/>
    </source>
</evidence>
<dbReference type="AlphaFoldDB" id="A0AAZ1X0F7"/>
<dbReference type="Pfam" id="PF13330">
    <property type="entry name" value="Mucin2_WxxW"/>
    <property type="match status" value="1"/>
</dbReference>
<dbReference type="InterPro" id="IPR025155">
    <property type="entry name" value="WxxW_domain"/>
</dbReference>
<dbReference type="InterPro" id="IPR058753">
    <property type="entry name" value="TIL_OTOGL_Mucin"/>
</dbReference>
<feature type="domain" description="Otogelin-like/Mucin TIL" evidence="7">
    <location>
        <begin position="4"/>
        <end position="58"/>
    </location>
</feature>
<keyword evidence="9" id="KW-1185">Reference proteome</keyword>
<dbReference type="Proteomes" id="UP000472276">
    <property type="component" value="Unassembled WGS sequence"/>
</dbReference>
<dbReference type="SUPFAM" id="SSF57567">
    <property type="entry name" value="Serine protease inhibitors"/>
    <property type="match status" value="1"/>
</dbReference>
<comment type="subcellular location">
    <subcellularLocation>
        <location evidence="1">Secreted</location>
    </subcellularLocation>
</comment>
<evidence type="ECO:0000256" key="3">
    <source>
        <dbReference type="ARBA" id="ARBA00022729"/>
    </source>
</evidence>
<sequence>PTECIWHYYPCHRPCYKTCLNPEGVCFNPIPTLEGCYPVCPEDKPIFDEENQTCVDVCPEPNTTTPPTTTTTMTQPTSTTTPPTTTTTTPTTTTTTTISTTTMSLTSCIPEFKCEWSDWYDVHDPTDKSDWETYKNITDTGLQICNNIEAK</sequence>
<evidence type="ECO:0000259" key="6">
    <source>
        <dbReference type="Pfam" id="PF13330"/>
    </source>
</evidence>
<dbReference type="InterPro" id="IPR036084">
    <property type="entry name" value="Ser_inhib-like_sf"/>
</dbReference>
<dbReference type="GO" id="GO:0005576">
    <property type="term" value="C:extracellular region"/>
    <property type="evidence" value="ECO:0007669"/>
    <property type="project" value="UniProtKB-SubCell"/>
</dbReference>
<reference evidence="8" key="3">
    <citation type="submission" date="2025-09" db="UniProtKB">
        <authorList>
            <consortium name="Ensembl"/>
        </authorList>
    </citation>
    <scope>IDENTIFICATION</scope>
</reference>
<keyword evidence="3" id="KW-0732">Signal</keyword>
<feature type="domain" description="WxxW" evidence="6">
    <location>
        <begin position="116"/>
        <end position="147"/>
    </location>
</feature>
<accession>A0AAZ1X0F7</accession>
<dbReference type="Pfam" id="PF25962">
    <property type="entry name" value="TIL_OTOGL_Mucin"/>
    <property type="match status" value="1"/>
</dbReference>
<evidence type="ECO:0000313" key="9">
    <source>
        <dbReference type="Proteomes" id="UP000472276"/>
    </source>
</evidence>
<keyword evidence="4" id="KW-0325">Glycoprotein</keyword>
<feature type="region of interest" description="Disordered" evidence="5">
    <location>
        <begin position="65"/>
        <end position="95"/>
    </location>
</feature>
<reference evidence="9" key="1">
    <citation type="submission" date="2020-03" db="EMBL/GenBank/DDBJ databases">
        <title>Evolution of repeat sequences and sex chromosomes of tilapia species revealed by chromosome-level genomes.</title>
        <authorList>
            <person name="Xu L."/>
            <person name="Tao W."/>
            <person name="Wang D."/>
            <person name="Zhou Q."/>
        </authorList>
    </citation>
    <scope>NUCLEOTIDE SEQUENCE [LARGE SCALE GENOMIC DNA]</scope>
    <source>
        <strain evidence="9">Israel</strain>
    </source>
</reference>
<evidence type="ECO:0000256" key="1">
    <source>
        <dbReference type="ARBA" id="ARBA00004613"/>
    </source>
</evidence>
<evidence type="ECO:0000256" key="4">
    <source>
        <dbReference type="ARBA" id="ARBA00023180"/>
    </source>
</evidence>
<name>A0AAZ1X0F7_OREAU</name>
<dbReference type="Ensembl" id="ENSOABT00000072594.1">
    <property type="protein sequence ID" value="ENSOABP00000061130.1"/>
    <property type="gene ID" value="ENSOABG00000016749.2"/>
</dbReference>
<evidence type="ECO:0008006" key="10">
    <source>
        <dbReference type="Google" id="ProtNLM"/>
    </source>
</evidence>
<keyword evidence="2" id="KW-0964">Secreted</keyword>